<dbReference type="PANTHER" id="PTHR44591">
    <property type="entry name" value="STRESS RESPONSE REGULATOR PROTEIN 1"/>
    <property type="match status" value="1"/>
</dbReference>
<dbReference type="AlphaFoldDB" id="A0A430HIU2"/>
<evidence type="ECO:0000256" key="1">
    <source>
        <dbReference type="ARBA" id="ARBA00022553"/>
    </source>
</evidence>
<dbReference type="Gene3D" id="3.40.50.2300">
    <property type="match status" value="1"/>
</dbReference>
<dbReference type="GO" id="GO:0000160">
    <property type="term" value="P:phosphorelay signal transduction system"/>
    <property type="evidence" value="ECO:0007669"/>
    <property type="project" value="InterPro"/>
</dbReference>
<dbReference type="InterPro" id="IPR011006">
    <property type="entry name" value="CheY-like_superfamily"/>
</dbReference>
<dbReference type="PANTHER" id="PTHR44591:SF19">
    <property type="entry name" value="TWO-COMPONENT RESPONSE REGULATOR-RELATED"/>
    <property type="match status" value="1"/>
</dbReference>
<dbReference type="EMBL" id="RXLQ01000010">
    <property type="protein sequence ID" value="RSZ57409.1"/>
    <property type="molecule type" value="Genomic_DNA"/>
</dbReference>
<gene>
    <name evidence="4" type="ORF">EJB06_19895</name>
</gene>
<dbReference type="InterPro" id="IPR001789">
    <property type="entry name" value="Sig_transdc_resp-reg_receiver"/>
</dbReference>
<comment type="caution">
    <text evidence="4">The sequence shown here is derived from an EMBL/GenBank/DDBJ whole genome shotgun (WGS) entry which is preliminary data.</text>
</comment>
<dbReference type="PROSITE" id="PS50110">
    <property type="entry name" value="RESPONSE_REGULATORY"/>
    <property type="match status" value="1"/>
</dbReference>
<dbReference type="SMART" id="SM00448">
    <property type="entry name" value="REC"/>
    <property type="match status" value="1"/>
</dbReference>
<protein>
    <submittedName>
        <fullName evidence="4">Response regulator</fullName>
    </submittedName>
</protein>
<dbReference type="CDD" id="cd17569">
    <property type="entry name" value="REC_HupR-like"/>
    <property type="match status" value="1"/>
</dbReference>
<evidence type="ECO:0000313" key="5">
    <source>
        <dbReference type="Proteomes" id="UP000278085"/>
    </source>
</evidence>
<organism evidence="4 5">
    <name type="scientific">Massilia atriviolacea</name>
    <dbReference type="NCBI Taxonomy" id="2495579"/>
    <lineage>
        <taxon>Bacteria</taxon>
        <taxon>Pseudomonadati</taxon>
        <taxon>Pseudomonadota</taxon>
        <taxon>Betaproteobacteria</taxon>
        <taxon>Burkholderiales</taxon>
        <taxon>Oxalobacteraceae</taxon>
        <taxon>Telluria group</taxon>
        <taxon>Massilia</taxon>
    </lineage>
</organism>
<dbReference type="Proteomes" id="UP000278085">
    <property type="component" value="Unassembled WGS sequence"/>
</dbReference>
<evidence type="ECO:0000313" key="4">
    <source>
        <dbReference type="EMBL" id="RSZ57409.1"/>
    </source>
</evidence>
<dbReference type="OrthoDB" id="9774747at2"/>
<keyword evidence="5" id="KW-1185">Reference proteome</keyword>
<proteinExistence type="predicted"/>
<accession>A0A430HIU2</accession>
<feature type="domain" description="Response regulatory" evidence="3">
    <location>
        <begin position="3"/>
        <end position="122"/>
    </location>
</feature>
<evidence type="ECO:0000256" key="2">
    <source>
        <dbReference type="PROSITE-ProRule" id="PRU00169"/>
    </source>
</evidence>
<keyword evidence="1 2" id="KW-0597">Phosphoprotein</keyword>
<dbReference type="Pfam" id="PF00072">
    <property type="entry name" value="Response_reg"/>
    <property type="match status" value="1"/>
</dbReference>
<reference evidence="4 5" key="1">
    <citation type="submission" date="2018-12" db="EMBL/GenBank/DDBJ databases">
        <authorList>
            <person name="Yang E."/>
        </authorList>
    </citation>
    <scope>NUCLEOTIDE SEQUENCE [LARGE SCALE GENOMIC DNA]</scope>
    <source>
        <strain evidence="4 5">SOD</strain>
    </source>
</reference>
<dbReference type="InterPro" id="IPR050595">
    <property type="entry name" value="Bact_response_regulator"/>
</dbReference>
<name>A0A430HIU2_9BURK</name>
<evidence type="ECO:0000259" key="3">
    <source>
        <dbReference type="PROSITE" id="PS50110"/>
    </source>
</evidence>
<dbReference type="RefSeq" id="WP_126075752.1">
    <property type="nucleotide sequence ID" value="NZ_CP051166.1"/>
</dbReference>
<sequence length="175" mass="20255">MRRILLVDDEINVLNALVRAMRQHLDIPDLQIETYTDPFDALTRCAEVTFDVVISDFRMPQMTGVEFLHAIMEVAPDTVRMILSASTEFETVMSAINEAQVFRFIPKPWQVGDLRENIRLALEYRDTLHEQHALADKQRVQEGTMSREELAKRKMEEEEPGLLKVKWGPNGEIIM</sequence>
<feature type="modified residue" description="4-aspartylphosphate" evidence="2">
    <location>
        <position position="56"/>
    </location>
</feature>
<dbReference type="SUPFAM" id="SSF52172">
    <property type="entry name" value="CheY-like"/>
    <property type="match status" value="1"/>
</dbReference>